<sequence length="107" mass="12037">MSESNTTNWSVYLVRMRSNALYCGITTDVARRFDQHVSGNGAKALKGKGPLVLEWHQILNDSRSMASKVEIQLKRQNKSVKEALISGEKSLIDVVSEDLYDEIYCLS</sequence>
<dbReference type="Gene3D" id="3.40.1440.10">
    <property type="entry name" value="GIY-YIG endonuclease"/>
    <property type="match status" value="1"/>
</dbReference>
<dbReference type="PANTHER" id="PTHR34477:SF1">
    <property type="entry name" value="UPF0213 PROTEIN YHBQ"/>
    <property type="match status" value="1"/>
</dbReference>
<evidence type="ECO:0000313" key="3">
    <source>
        <dbReference type="EMBL" id="MBA5763964.1"/>
    </source>
</evidence>
<dbReference type="CDD" id="cd10456">
    <property type="entry name" value="GIY-YIG_UPF0213"/>
    <property type="match status" value="1"/>
</dbReference>
<feature type="domain" description="GIY-YIG" evidence="2">
    <location>
        <begin position="7"/>
        <end position="83"/>
    </location>
</feature>
<dbReference type="PROSITE" id="PS50164">
    <property type="entry name" value="GIY_YIG"/>
    <property type="match status" value="1"/>
</dbReference>
<dbReference type="Pfam" id="PF01541">
    <property type="entry name" value="GIY-YIG"/>
    <property type="match status" value="1"/>
</dbReference>
<name>A0A7W2FTG5_9VIBR</name>
<dbReference type="InterPro" id="IPR000305">
    <property type="entry name" value="GIY-YIG_endonuc"/>
</dbReference>
<dbReference type="InterPro" id="IPR035901">
    <property type="entry name" value="GIY-YIG_endonuc_sf"/>
</dbReference>
<dbReference type="RefSeq" id="WP_182110029.1">
    <property type="nucleotide sequence ID" value="NZ_JACFYF010000013.1"/>
</dbReference>
<evidence type="ECO:0000313" key="4">
    <source>
        <dbReference type="Proteomes" id="UP000571701"/>
    </source>
</evidence>
<dbReference type="InterPro" id="IPR050190">
    <property type="entry name" value="UPF0213_domain"/>
</dbReference>
<evidence type="ECO:0000259" key="2">
    <source>
        <dbReference type="PROSITE" id="PS50164"/>
    </source>
</evidence>
<proteinExistence type="inferred from homology"/>
<evidence type="ECO:0000256" key="1">
    <source>
        <dbReference type="ARBA" id="ARBA00007435"/>
    </source>
</evidence>
<gene>
    <name evidence="3" type="ORF">H2O73_16490</name>
</gene>
<accession>A0A7W2FTG5</accession>
<protein>
    <submittedName>
        <fullName evidence="3">GIY-YIG nuclease family protein</fullName>
    </submittedName>
</protein>
<dbReference type="EMBL" id="JACFYF010000013">
    <property type="protein sequence ID" value="MBA5763964.1"/>
    <property type="molecule type" value="Genomic_DNA"/>
</dbReference>
<comment type="similarity">
    <text evidence="1">Belongs to the UPF0213 family.</text>
</comment>
<dbReference type="PANTHER" id="PTHR34477">
    <property type="entry name" value="UPF0213 PROTEIN YHBQ"/>
    <property type="match status" value="1"/>
</dbReference>
<dbReference type="SUPFAM" id="SSF82771">
    <property type="entry name" value="GIY-YIG endonuclease"/>
    <property type="match status" value="1"/>
</dbReference>
<comment type="caution">
    <text evidence="3">The sequence shown here is derived from an EMBL/GenBank/DDBJ whole genome shotgun (WGS) entry which is preliminary data.</text>
</comment>
<dbReference type="Proteomes" id="UP000571701">
    <property type="component" value="Unassembled WGS sequence"/>
</dbReference>
<organism evidence="3 4">
    <name type="scientific">Vibrio marinisediminis</name>
    <dbReference type="NCBI Taxonomy" id="2758441"/>
    <lineage>
        <taxon>Bacteria</taxon>
        <taxon>Pseudomonadati</taxon>
        <taxon>Pseudomonadota</taxon>
        <taxon>Gammaproteobacteria</taxon>
        <taxon>Vibrionales</taxon>
        <taxon>Vibrionaceae</taxon>
        <taxon>Vibrio</taxon>
    </lineage>
</organism>
<keyword evidence="4" id="KW-1185">Reference proteome</keyword>
<reference evidence="3 4" key="1">
    <citation type="submission" date="2020-07" db="EMBL/GenBank/DDBJ databases">
        <title>Vibrio marinisediminis sp. nov., isolated from marine sediment.</title>
        <authorList>
            <person name="Ji X."/>
        </authorList>
    </citation>
    <scope>NUCLEOTIDE SEQUENCE [LARGE SCALE GENOMIC DNA]</scope>
    <source>
        <strain evidence="3 4">404</strain>
    </source>
</reference>
<dbReference type="AlphaFoldDB" id="A0A7W2FTG5"/>